<dbReference type="InterPro" id="IPR044068">
    <property type="entry name" value="CB"/>
</dbReference>
<dbReference type="PANTHER" id="PTHR30349">
    <property type="entry name" value="PHAGE INTEGRASE-RELATED"/>
    <property type="match status" value="1"/>
</dbReference>
<evidence type="ECO:0000313" key="7">
    <source>
        <dbReference type="Proteomes" id="UP000297861"/>
    </source>
</evidence>
<dbReference type="GO" id="GO:0015074">
    <property type="term" value="P:DNA integration"/>
    <property type="evidence" value="ECO:0007669"/>
    <property type="project" value="UniProtKB-KW"/>
</dbReference>
<dbReference type="PROSITE" id="PS51900">
    <property type="entry name" value="CB"/>
    <property type="match status" value="1"/>
</dbReference>
<evidence type="ECO:0000313" key="6">
    <source>
        <dbReference type="EMBL" id="TFD92796.1"/>
    </source>
</evidence>
<gene>
    <name evidence="6" type="ORF">E2605_18305</name>
</gene>
<dbReference type="Pfam" id="PF17293">
    <property type="entry name" value="Arm-DNA-bind_5"/>
    <property type="match status" value="1"/>
</dbReference>
<evidence type="ECO:0000256" key="2">
    <source>
        <dbReference type="ARBA" id="ARBA00023125"/>
    </source>
</evidence>
<dbReference type="InterPro" id="IPR025269">
    <property type="entry name" value="SAM-like_dom"/>
</dbReference>
<dbReference type="Proteomes" id="UP000297861">
    <property type="component" value="Unassembled WGS sequence"/>
</dbReference>
<dbReference type="PANTHER" id="PTHR30349:SF64">
    <property type="entry name" value="PROPHAGE INTEGRASE INTD-RELATED"/>
    <property type="match status" value="1"/>
</dbReference>
<dbReference type="InterPro" id="IPR050090">
    <property type="entry name" value="Tyrosine_recombinase_XerCD"/>
</dbReference>
<proteinExistence type="predicted"/>
<evidence type="ECO:0000256" key="4">
    <source>
        <dbReference type="PROSITE-ProRule" id="PRU01248"/>
    </source>
</evidence>
<dbReference type="RefSeq" id="WP_134437483.1">
    <property type="nucleotide sequence ID" value="NZ_SOML01000016.1"/>
</dbReference>
<evidence type="ECO:0000256" key="1">
    <source>
        <dbReference type="ARBA" id="ARBA00022908"/>
    </source>
</evidence>
<accession>A0A4Y8KU75</accession>
<dbReference type="GO" id="GO:0003677">
    <property type="term" value="F:DNA binding"/>
    <property type="evidence" value="ECO:0007669"/>
    <property type="project" value="UniProtKB-UniRule"/>
</dbReference>
<dbReference type="AlphaFoldDB" id="A0A4Y8KU75"/>
<dbReference type="GO" id="GO:0006310">
    <property type="term" value="P:DNA recombination"/>
    <property type="evidence" value="ECO:0007669"/>
    <property type="project" value="UniProtKB-KW"/>
</dbReference>
<dbReference type="SUPFAM" id="SSF56349">
    <property type="entry name" value="DNA breaking-rejoining enzymes"/>
    <property type="match status" value="1"/>
</dbReference>
<comment type="caution">
    <text evidence="6">The sequence shown here is derived from an EMBL/GenBank/DDBJ whole genome shotgun (WGS) entry which is preliminary data.</text>
</comment>
<evidence type="ECO:0000259" key="5">
    <source>
        <dbReference type="PROSITE" id="PS51900"/>
    </source>
</evidence>
<dbReference type="Pfam" id="PF13102">
    <property type="entry name" value="Phage_int_SAM_5"/>
    <property type="match status" value="1"/>
</dbReference>
<dbReference type="InterPro" id="IPR010998">
    <property type="entry name" value="Integrase_recombinase_N"/>
</dbReference>
<dbReference type="InterPro" id="IPR011010">
    <property type="entry name" value="DNA_brk_join_enz"/>
</dbReference>
<sequence>MIIKAIIDKRKPNKQNLYPIKIRFANNGKTVYHFLNMYADPVYFDDENGLLFLSNKIAKITKEQKEQFKHYNSIIVREISKADNLLTELERKGKDDISPSKFKDIFLKDRAYTAETFNQYFKKCIESKSTRTAEIYEATLKKIEKFFGKNIYFDDITLSWLESFDKKMQKENVKNRKGEIIKTGLDINTRSIHFRNIRAVFNHAIDNEIVNLDIYPFRRFKIKNEKTRKRSLTLDQIKMLFNFTGESHLNWSKDVSKLIFFLIGINVKDLYQLDQFENGYIYYNRAKTTRLYGIKIEPETKEMLDKFKGAKSLLNFSESMTYKSFGIRINKHLKTISEELKIPKITTYTLRHTWATIAASLNIPKETIAAALGHGGNTVTDIYINFDQKKIDDANRQVMDLVLGIERNNNSNMIYEIKFLCNNDIYTVTMTFPLSILKKLDQQEIDSMLTTCIENEKKVHDISDHEHIITQMRKSENGIDWIEMI</sequence>
<keyword evidence="3" id="KW-0233">DNA recombination</keyword>
<keyword evidence="2 4" id="KW-0238">DNA-binding</keyword>
<dbReference type="EMBL" id="SOML01000016">
    <property type="protein sequence ID" value="TFD92796.1"/>
    <property type="molecule type" value="Genomic_DNA"/>
</dbReference>
<reference evidence="6 7" key="1">
    <citation type="submission" date="2019-03" db="EMBL/GenBank/DDBJ databases">
        <title>San Antonio Military Medical Center submission to MRSN (WRAIR), pending publication.</title>
        <authorList>
            <person name="Blyth D.M."/>
            <person name="Mccarthy S.L."/>
            <person name="Schall S.E."/>
            <person name="Stam J.A."/>
            <person name="Ong A.C."/>
            <person name="Mcgann P.T."/>
        </authorList>
    </citation>
    <scope>NUCLEOTIDE SEQUENCE [LARGE SCALE GENOMIC DNA]</scope>
    <source>
        <strain evidence="6 7">MRSN571793</strain>
    </source>
</reference>
<feature type="domain" description="Core-binding (CB)" evidence="5">
    <location>
        <begin position="115"/>
        <end position="205"/>
    </location>
</feature>
<evidence type="ECO:0000256" key="3">
    <source>
        <dbReference type="ARBA" id="ARBA00023172"/>
    </source>
</evidence>
<keyword evidence="1" id="KW-0229">DNA integration</keyword>
<dbReference type="Gene3D" id="1.10.150.130">
    <property type="match status" value="1"/>
</dbReference>
<dbReference type="Gene3D" id="1.10.443.10">
    <property type="entry name" value="Intergrase catalytic core"/>
    <property type="match status" value="1"/>
</dbReference>
<organism evidence="6 7">
    <name type="scientific">Dysgonomonas capnocytophagoides</name>
    <dbReference type="NCBI Taxonomy" id="45254"/>
    <lineage>
        <taxon>Bacteria</taxon>
        <taxon>Pseudomonadati</taxon>
        <taxon>Bacteroidota</taxon>
        <taxon>Bacteroidia</taxon>
        <taxon>Bacteroidales</taxon>
        <taxon>Dysgonomonadaceae</taxon>
        <taxon>Dysgonomonas</taxon>
    </lineage>
</organism>
<keyword evidence="7" id="KW-1185">Reference proteome</keyword>
<protein>
    <recommendedName>
        <fullName evidence="5">Core-binding (CB) domain-containing protein</fullName>
    </recommendedName>
</protein>
<name>A0A4Y8KU75_9BACT</name>
<dbReference type="OrthoDB" id="997805at2"/>
<dbReference type="InterPro" id="IPR035386">
    <property type="entry name" value="Arm-DNA-bind_5"/>
</dbReference>
<dbReference type="InterPro" id="IPR013762">
    <property type="entry name" value="Integrase-like_cat_sf"/>
</dbReference>